<reference evidence="2" key="1">
    <citation type="submission" date="2012-05" db="EMBL/GenBank/DDBJ databases">
        <authorList>
            <person name="Han B."/>
            <person name="Lu Y."/>
            <person name="Feng Q."/>
            <person name="Zhao Q."/>
            <person name="Lu T.T."/>
            <person name="Li Y."/>
            <person name="Liu K.Y."/>
            <person name="Huang X.H."/>
            <person name="Fan D.L."/>
            <person name="Weng Q.J."/>
            <person name="Zhang L."/>
            <person name="Lu Y.Q."/>
            <person name="Guo Y.L."/>
            <person name="Li W.J."/>
            <person name="Zhou C.C."/>
            <person name="Lu H.Y."/>
            <person name="Huang T."/>
            <person name="Zhu C.R."/>
            <person name="Zhao Y."/>
            <person name="Hu T."/>
            <person name="Yao N."/>
        </authorList>
    </citation>
    <scope>NUCLEOTIDE SEQUENCE</scope>
</reference>
<accession>L0P236</accession>
<feature type="compositionally biased region" description="Basic and acidic residues" evidence="1">
    <location>
        <begin position="43"/>
        <end position="64"/>
    </location>
</feature>
<evidence type="ECO:0000313" key="2">
    <source>
        <dbReference type="EMBL" id="CCI55365.1"/>
    </source>
</evidence>
<sequence>MFLNTIGHNLINRLVGTNFTRSEYAKGANDPIGTDVNEILDDDTPKAPTEDKGKRAVGHGRAEEVTMSTTCGGDTSASKPPKRAKISTDDGMCAVMTTGIERLAKAIEKAGTAETDVPEDLWDNMMDLPGFEEAHLAHYYALLCENVSLAWAFNKLSFSNKLVWVARYIINNNL</sequence>
<evidence type="ECO:0000256" key="1">
    <source>
        <dbReference type="SAM" id="MobiDB-lite"/>
    </source>
</evidence>
<dbReference type="EMBL" id="FO203441">
    <property type="protein sequence ID" value="CCI55365.1"/>
    <property type="molecule type" value="Genomic_DNA"/>
</dbReference>
<gene>
    <name evidence="2" type="primary">PH01B035L11.10</name>
</gene>
<feature type="region of interest" description="Disordered" evidence="1">
    <location>
        <begin position="32"/>
        <end position="85"/>
    </location>
</feature>
<name>L0P236_PHYED</name>
<organism evidence="2">
    <name type="scientific">Phyllostachys edulis</name>
    <name type="common">Tortoise shell bamboo</name>
    <name type="synonym">Bambusa edulis</name>
    <dbReference type="NCBI Taxonomy" id="38705"/>
    <lineage>
        <taxon>Eukaryota</taxon>
        <taxon>Viridiplantae</taxon>
        <taxon>Streptophyta</taxon>
        <taxon>Embryophyta</taxon>
        <taxon>Tracheophyta</taxon>
        <taxon>Spermatophyta</taxon>
        <taxon>Magnoliopsida</taxon>
        <taxon>Liliopsida</taxon>
        <taxon>Poales</taxon>
        <taxon>Poaceae</taxon>
        <taxon>BOP clade</taxon>
        <taxon>Bambusoideae</taxon>
        <taxon>Arundinarodae</taxon>
        <taxon>Arundinarieae</taxon>
        <taxon>Arundinariinae</taxon>
        <taxon>Phyllostachys</taxon>
    </lineage>
</organism>
<proteinExistence type="predicted"/>
<dbReference type="PANTHER" id="PTHR47127">
    <property type="entry name" value="10A19I.15"/>
    <property type="match status" value="1"/>
</dbReference>
<feature type="compositionally biased region" description="Polar residues" evidence="1">
    <location>
        <begin position="66"/>
        <end position="78"/>
    </location>
</feature>
<protein>
    <submittedName>
        <fullName evidence="2">PH01B035L11.10 protein</fullName>
    </submittedName>
</protein>
<dbReference type="AlphaFoldDB" id="L0P236"/>